<dbReference type="InterPro" id="IPR042178">
    <property type="entry name" value="Serpin_sf_1"/>
</dbReference>
<dbReference type="EMBL" id="KN607683">
    <property type="protein sequence ID" value="KHJ78980.1"/>
    <property type="molecule type" value="Genomic_DNA"/>
</dbReference>
<name>A0A0B1S6W6_OESDE</name>
<dbReference type="Proteomes" id="UP000053660">
    <property type="component" value="Unassembled WGS sequence"/>
</dbReference>
<dbReference type="Gene3D" id="3.30.497.10">
    <property type="entry name" value="Antithrombin, subunit I, domain 2"/>
    <property type="match status" value="1"/>
</dbReference>
<sequence>LVIVAELCSINLRKYTQHSPVLLSYLRFGLESLRKKLSGSKIQTLLSKLRSTFVTVSIPKMKIETDFELKKALIAMNITEMFLNSADLSGISKTYPLKVSKAAHRALIEVSCRYLTSAYNLFRLKAASHQNNFSSFFVMLKIF</sequence>
<evidence type="ECO:0000256" key="1">
    <source>
        <dbReference type="ARBA" id="ARBA00009500"/>
    </source>
</evidence>
<dbReference type="GO" id="GO:0005615">
    <property type="term" value="C:extracellular space"/>
    <property type="evidence" value="ECO:0007669"/>
    <property type="project" value="InterPro"/>
</dbReference>
<evidence type="ECO:0000313" key="4">
    <source>
        <dbReference type="Proteomes" id="UP000053660"/>
    </source>
</evidence>
<accession>A0A0B1S6W6</accession>
<gene>
    <name evidence="3" type="ORF">OESDEN_21390</name>
</gene>
<proteinExistence type="inferred from homology"/>
<dbReference type="InterPro" id="IPR000215">
    <property type="entry name" value="Serpin_fam"/>
</dbReference>
<dbReference type="PANTHER" id="PTHR11461:SF211">
    <property type="entry name" value="GH10112P-RELATED"/>
    <property type="match status" value="1"/>
</dbReference>
<feature type="non-terminal residue" evidence="3">
    <location>
        <position position="1"/>
    </location>
</feature>
<evidence type="ECO:0000259" key="2">
    <source>
        <dbReference type="Pfam" id="PF00079"/>
    </source>
</evidence>
<organism evidence="3 4">
    <name type="scientific">Oesophagostomum dentatum</name>
    <name type="common">Nodular worm</name>
    <dbReference type="NCBI Taxonomy" id="61180"/>
    <lineage>
        <taxon>Eukaryota</taxon>
        <taxon>Metazoa</taxon>
        <taxon>Ecdysozoa</taxon>
        <taxon>Nematoda</taxon>
        <taxon>Chromadorea</taxon>
        <taxon>Rhabditida</taxon>
        <taxon>Rhabditina</taxon>
        <taxon>Rhabditomorpha</taxon>
        <taxon>Strongyloidea</taxon>
        <taxon>Strongylidae</taxon>
        <taxon>Oesophagostomum</taxon>
    </lineage>
</organism>
<keyword evidence="4" id="KW-1185">Reference proteome</keyword>
<dbReference type="OrthoDB" id="9518664at2759"/>
<dbReference type="AlphaFoldDB" id="A0A0B1S6W6"/>
<dbReference type="InterPro" id="IPR023796">
    <property type="entry name" value="Serpin_dom"/>
</dbReference>
<dbReference type="SUPFAM" id="SSF56574">
    <property type="entry name" value="Serpins"/>
    <property type="match status" value="1"/>
</dbReference>
<protein>
    <recommendedName>
        <fullName evidence="2">Serpin domain-containing protein</fullName>
    </recommendedName>
</protein>
<feature type="domain" description="Serpin" evidence="2">
    <location>
        <begin position="29"/>
        <end position="112"/>
    </location>
</feature>
<dbReference type="InterPro" id="IPR042185">
    <property type="entry name" value="Serpin_sf_2"/>
</dbReference>
<dbReference type="Gene3D" id="2.30.39.10">
    <property type="entry name" value="Alpha-1-antitrypsin, domain 1"/>
    <property type="match status" value="1"/>
</dbReference>
<evidence type="ECO:0000313" key="3">
    <source>
        <dbReference type="EMBL" id="KHJ78980.1"/>
    </source>
</evidence>
<dbReference type="PANTHER" id="PTHR11461">
    <property type="entry name" value="SERINE PROTEASE INHIBITOR, SERPIN"/>
    <property type="match status" value="1"/>
</dbReference>
<reference evidence="3 4" key="1">
    <citation type="submission" date="2014-03" db="EMBL/GenBank/DDBJ databases">
        <title>Draft genome of the hookworm Oesophagostomum dentatum.</title>
        <authorList>
            <person name="Mitreva M."/>
        </authorList>
    </citation>
    <scope>NUCLEOTIDE SEQUENCE [LARGE SCALE GENOMIC DNA]</scope>
    <source>
        <strain evidence="3 4">OD-Hann</strain>
    </source>
</reference>
<dbReference type="Pfam" id="PF00079">
    <property type="entry name" value="Serpin"/>
    <property type="match status" value="1"/>
</dbReference>
<dbReference type="InterPro" id="IPR036186">
    <property type="entry name" value="Serpin_sf"/>
</dbReference>
<dbReference type="GO" id="GO:0004867">
    <property type="term" value="F:serine-type endopeptidase inhibitor activity"/>
    <property type="evidence" value="ECO:0007669"/>
    <property type="project" value="InterPro"/>
</dbReference>
<comment type="similarity">
    <text evidence="1">Belongs to the serpin family.</text>
</comment>